<evidence type="ECO:0000313" key="2">
    <source>
        <dbReference type="Proteomes" id="UP001280121"/>
    </source>
</evidence>
<organism evidence="1 2">
    <name type="scientific">Dipteronia dyeriana</name>
    <dbReference type="NCBI Taxonomy" id="168575"/>
    <lineage>
        <taxon>Eukaryota</taxon>
        <taxon>Viridiplantae</taxon>
        <taxon>Streptophyta</taxon>
        <taxon>Embryophyta</taxon>
        <taxon>Tracheophyta</taxon>
        <taxon>Spermatophyta</taxon>
        <taxon>Magnoliopsida</taxon>
        <taxon>eudicotyledons</taxon>
        <taxon>Gunneridae</taxon>
        <taxon>Pentapetalae</taxon>
        <taxon>rosids</taxon>
        <taxon>malvids</taxon>
        <taxon>Sapindales</taxon>
        <taxon>Sapindaceae</taxon>
        <taxon>Hippocastanoideae</taxon>
        <taxon>Acereae</taxon>
        <taxon>Dipteronia</taxon>
    </lineage>
</organism>
<comment type="caution">
    <text evidence="1">The sequence shown here is derived from an EMBL/GenBank/DDBJ whole genome shotgun (WGS) entry which is preliminary data.</text>
</comment>
<proteinExistence type="predicted"/>
<accession>A0AAE0CJA1</accession>
<sequence>MEDSKRKMIKYLKLLQFFRETTESDYYMPMKPVFLGLSFTAVDAVVAFSDCYLNAHIYRVFRRDKTFLDKLVDVVQSLQNYPKDIHNLMDDLCKKGNFNNLKYTCWKDGIGSKLQHILVSHGRTTRPQSSCSLQLGRF</sequence>
<dbReference type="EMBL" id="JANJYI010000004">
    <property type="protein sequence ID" value="KAK2652618.1"/>
    <property type="molecule type" value="Genomic_DNA"/>
</dbReference>
<dbReference type="Proteomes" id="UP001280121">
    <property type="component" value="Unassembled WGS sequence"/>
</dbReference>
<name>A0AAE0CJA1_9ROSI</name>
<reference evidence="1" key="1">
    <citation type="journal article" date="2023" name="Plant J.">
        <title>Genome sequences and population genomics provide insights into the demographic history, inbreeding, and mutation load of two 'living fossil' tree species of Dipteronia.</title>
        <authorList>
            <person name="Feng Y."/>
            <person name="Comes H.P."/>
            <person name="Chen J."/>
            <person name="Zhu S."/>
            <person name="Lu R."/>
            <person name="Zhang X."/>
            <person name="Li P."/>
            <person name="Qiu J."/>
            <person name="Olsen K.M."/>
            <person name="Qiu Y."/>
        </authorList>
    </citation>
    <scope>NUCLEOTIDE SEQUENCE</scope>
    <source>
        <strain evidence="1">KIB01</strain>
    </source>
</reference>
<evidence type="ECO:0000313" key="1">
    <source>
        <dbReference type="EMBL" id="KAK2652618.1"/>
    </source>
</evidence>
<keyword evidence="2" id="KW-1185">Reference proteome</keyword>
<gene>
    <name evidence="1" type="ORF">Ddye_012474</name>
</gene>
<protein>
    <submittedName>
        <fullName evidence="1">Uncharacterized protein</fullName>
    </submittedName>
</protein>
<dbReference type="AlphaFoldDB" id="A0AAE0CJA1"/>